<dbReference type="CTD" id="78774398"/>
<dbReference type="PANTHER" id="PTHR22743">
    <property type="entry name" value="MEPRIN/TRAF-LIKE MATH FAMILY-C.ELEGANS"/>
    <property type="match status" value="1"/>
</dbReference>
<comment type="caution">
    <text evidence="1">The sequence shown here is derived from an EMBL/GenBank/DDBJ whole genome shotgun (WGS) entry which is preliminary data.</text>
</comment>
<name>A0A6A5HK35_CAERE</name>
<dbReference type="RefSeq" id="XP_053590395.1">
    <property type="nucleotide sequence ID" value="XM_053726201.1"/>
</dbReference>
<sequence>MYDAPTAFKRCEEYLIEKSQKSLQTKLLMSIRNKMRKLQNFCLVNIKTKEDIRSVLPGSLNELGESVSSYLLHLLASLESHPPRPLKRKSS</sequence>
<proteinExistence type="predicted"/>
<dbReference type="GeneID" id="78774398"/>
<evidence type="ECO:0000313" key="2">
    <source>
        <dbReference type="Proteomes" id="UP000483820"/>
    </source>
</evidence>
<dbReference type="AlphaFoldDB" id="A0A6A5HK35"/>
<organism evidence="1 2">
    <name type="scientific">Caenorhabditis remanei</name>
    <name type="common">Caenorhabditis vulgaris</name>
    <dbReference type="NCBI Taxonomy" id="31234"/>
    <lineage>
        <taxon>Eukaryota</taxon>
        <taxon>Metazoa</taxon>
        <taxon>Ecdysozoa</taxon>
        <taxon>Nematoda</taxon>
        <taxon>Chromadorea</taxon>
        <taxon>Rhabditida</taxon>
        <taxon>Rhabditina</taxon>
        <taxon>Rhabditomorpha</taxon>
        <taxon>Rhabditoidea</taxon>
        <taxon>Rhabditidae</taxon>
        <taxon>Peloderinae</taxon>
        <taxon>Caenorhabditis</taxon>
    </lineage>
</organism>
<gene>
    <name evidence="1" type="ORF">GCK72_007440</name>
</gene>
<dbReference type="PANTHER" id="PTHR22743:SF165">
    <property type="entry name" value="BTB AND MATH DOMAIN CONTAINING-RELATED"/>
    <property type="match status" value="1"/>
</dbReference>
<dbReference type="KEGG" id="crq:GCK72_007440"/>
<dbReference type="Proteomes" id="UP000483820">
    <property type="component" value="Chromosome II"/>
</dbReference>
<dbReference type="InterPro" id="IPR052664">
    <property type="entry name" value="BTB-MATH_domain_protein"/>
</dbReference>
<protein>
    <submittedName>
        <fullName evidence="1">Uncharacterized protein</fullName>
    </submittedName>
</protein>
<dbReference type="EMBL" id="WUAV01000002">
    <property type="protein sequence ID" value="KAF1767481.1"/>
    <property type="molecule type" value="Genomic_DNA"/>
</dbReference>
<evidence type="ECO:0000313" key="1">
    <source>
        <dbReference type="EMBL" id="KAF1767481.1"/>
    </source>
</evidence>
<accession>A0A6A5HK35</accession>
<reference evidence="1 2" key="1">
    <citation type="submission" date="2019-12" db="EMBL/GenBank/DDBJ databases">
        <title>Chromosome-level assembly of the Caenorhabditis remanei genome.</title>
        <authorList>
            <person name="Teterina A.A."/>
            <person name="Willis J.H."/>
            <person name="Phillips P.C."/>
        </authorList>
    </citation>
    <scope>NUCLEOTIDE SEQUENCE [LARGE SCALE GENOMIC DNA]</scope>
    <source>
        <strain evidence="1 2">PX506</strain>
        <tissue evidence="1">Whole organism</tissue>
    </source>
</reference>